<dbReference type="InterPro" id="IPR051257">
    <property type="entry name" value="Diverse_CBS-Domain"/>
</dbReference>
<evidence type="ECO:0000256" key="2">
    <source>
        <dbReference type="PROSITE-ProRule" id="PRU00703"/>
    </source>
</evidence>
<dbReference type="Gene3D" id="3.10.580.10">
    <property type="entry name" value="CBS-domain"/>
    <property type="match status" value="1"/>
</dbReference>
<dbReference type="PANTHER" id="PTHR43080">
    <property type="entry name" value="CBS DOMAIN-CONTAINING PROTEIN CBSX3, MITOCHONDRIAL"/>
    <property type="match status" value="1"/>
</dbReference>
<reference evidence="5" key="1">
    <citation type="submission" date="2016-11" db="EMBL/GenBank/DDBJ databases">
        <authorList>
            <person name="Varghese N."/>
            <person name="Submissions S."/>
        </authorList>
    </citation>
    <scope>NUCLEOTIDE SEQUENCE [LARGE SCALE GENOMIC DNA]</scope>
    <source>
        <strain evidence="5">DSM 16219</strain>
    </source>
</reference>
<dbReference type="InterPro" id="IPR045865">
    <property type="entry name" value="ACT-like_dom_sf"/>
</dbReference>
<keyword evidence="5" id="KW-1185">Reference proteome</keyword>
<feature type="domain" description="CBS" evidence="3">
    <location>
        <begin position="7"/>
        <end position="62"/>
    </location>
</feature>
<proteinExistence type="predicted"/>
<dbReference type="CDD" id="cd04584">
    <property type="entry name" value="CBS_pair_AcuB_like"/>
    <property type="match status" value="1"/>
</dbReference>
<dbReference type="Proteomes" id="UP000183994">
    <property type="component" value="Unassembled WGS sequence"/>
</dbReference>
<evidence type="ECO:0000259" key="3">
    <source>
        <dbReference type="PROSITE" id="PS51371"/>
    </source>
</evidence>
<dbReference type="STRING" id="1121393.SAMN02745216_01656"/>
<organism evidence="4 5">
    <name type="scientific">Desulfatibacillum alkenivorans DSM 16219</name>
    <dbReference type="NCBI Taxonomy" id="1121393"/>
    <lineage>
        <taxon>Bacteria</taxon>
        <taxon>Pseudomonadati</taxon>
        <taxon>Thermodesulfobacteriota</taxon>
        <taxon>Desulfobacteria</taxon>
        <taxon>Desulfobacterales</taxon>
        <taxon>Desulfatibacillaceae</taxon>
        <taxon>Desulfatibacillum</taxon>
    </lineage>
</organism>
<dbReference type="OrthoDB" id="9802114at2"/>
<name>A0A1M6J8G4_9BACT</name>
<protein>
    <submittedName>
        <fullName evidence="4">Acetoin utilization protein AcuB</fullName>
    </submittedName>
</protein>
<dbReference type="EMBL" id="FQZU01000007">
    <property type="protein sequence ID" value="SHJ42975.1"/>
    <property type="molecule type" value="Genomic_DNA"/>
</dbReference>
<dbReference type="InterPro" id="IPR046342">
    <property type="entry name" value="CBS_dom_sf"/>
</dbReference>
<feature type="domain" description="CBS" evidence="3">
    <location>
        <begin position="81"/>
        <end position="141"/>
    </location>
</feature>
<keyword evidence="1 2" id="KW-0129">CBS domain</keyword>
<gene>
    <name evidence="4" type="ORF">SAMN02745216_01656</name>
</gene>
<evidence type="ECO:0000313" key="4">
    <source>
        <dbReference type="EMBL" id="SHJ42975.1"/>
    </source>
</evidence>
<dbReference type="SUPFAM" id="SSF55021">
    <property type="entry name" value="ACT-like"/>
    <property type="match status" value="1"/>
</dbReference>
<dbReference type="InterPro" id="IPR000644">
    <property type="entry name" value="CBS_dom"/>
</dbReference>
<dbReference type="AlphaFoldDB" id="A0A1M6J8G4"/>
<evidence type="ECO:0000256" key="1">
    <source>
        <dbReference type="ARBA" id="ARBA00023122"/>
    </source>
</evidence>
<evidence type="ECO:0000313" key="5">
    <source>
        <dbReference type="Proteomes" id="UP000183994"/>
    </source>
</evidence>
<accession>A0A1M6J8G4</accession>
<dbReference type="SUPFAM" id="SSF54631">
    <property type="entry name" value="CBS-domain pair"/>
    <property type="match status" value="1"/>
</dbReference>
<dbReference type="Pfam" id="PF00571">
    <property type="entry name" value="CBS"/>
    <property type="match status" value="2"/>
</dbReference>
<dbReference type="RefSeq" id="WP_073474833.1">
    <property type="nucleotide sequence ID" value="NZ_FQZU01000007.1"/>
</dbReference>
<dbReference type="PANTHER" id="PTHR43080:SF2">
    <property type="entry name" value="CBS DOMAIN-CONTAINING PROTEIN"/>
    <property type="match status" value="1"/>
</dbReference>
<sequence length="237" mass="26577">MLIKDWMKQDGVSVNTDSTVKEARRLMEVCHTRTLPVLKKGKLVGVVTDRDLKRAAPSDATTLSRHEIAYLQEKIAVKDVMTKDPVTLAPTDTVEQAAMLFLEKKISGAPVMDDKGRLMGTITQDELFKVLITLTGAWHRGIQFGFLLDDRPGSIKEVADIIRDYDGRILSILSSMEKAPWKSRFVYIRIRPMDKNLLQPLLDELRKVATILYVLDQTEGSRLTLGADVDAEPAEVV</sequence>
<dbReference type="SMART" id="SM00116">
    <property type="entry name" value="CBS"/>
    <property type="match status" value="2"/>
</dbReference>
<dbReference type="PROSITE" id="PS51371">
    <property type="entry name" value="CBS"/>
    <property type="match status" value="2"/>
</dbReference>